<organism evidence="1 2">
    <name type="scientific">Choristoneura fumiferana</name>
    <name type="common">Spruce budworm moth</name>
    <name type="synonym">Archips fumiferana</name>
    <dbReference type="NCBI Taxonomy" id="7141"/>
    <lineage>
        <taxon>Eukaryota</taxon>
        <taxon>Metazoa</taxon>
        <taxon>Ecdysozoa</taxon>
        <taxon>Arthropoda</taxon>
        <taxon>Hexapoda</taxon>
        <taxon>Insecta</taxon>
        <taxon>Pterygota</taxon>
        <taxon>Neoptera</taxon>
        <taxon>Endopterygota</taxon>
        <taxon>Lepidoptera</taxon>
        <taxon>Glossata</taxon>
        <taxon>Ditrysia</taxon>
        <taxon>Tortricoidea</taxon>
        <taxon>Tortricidae</taxon>
        <taxon>Tortricinae</taxon>
        <taxon>Choristoneura</taxon>
    </lineage>
</organism>
<name>A0ACC0J746_CHOFU</name>
<accession>A0ACC0J746</accession>
<gene>
    <name evidence="1" type="ORF">MSG28_008545</name>
</gene>
<evidence type="ECO:0000313" key="2">
    <source>
        <dbReference type="Proteomes" id="UP001064048"/>
    </source>
</evidence>
<protein>
    <submittedName>
        <fullName evidence="1">Uncharacterized protein</fullName>
    </submittedName>
</protein>
<reference evidence="1 2" key="1">
    <citation type="journal article" date="2022" name="Genome Biol. Evol.">
        <title>The Spruce Budworm Genome: Reconstructing the Evolutionary History of Antifreeze Proteins.</title>
        <authorList>
            <person name="Beliveau C."/>
            <person name="Gagne P."/>
            <person name="Picq S."/>
            <person name="Vernygora O."/>
            <person name="Keeling C.I."/>
            <person name="Pinkney K."/>
            <person name="Doucet D."/>
            <person name="Wen F."/>
            <person name="Johnston J.S."/>
            <person name="Maaroufi H."/>
            <person name="Boyle B."/>
            <person name="Laroche J."/>
            <person name="Dewar K."/>
            <person name="Juretic N."/>
            <person name="Blackburn G."/>
            <person name="Nisole A."/>
            <person name="Brunet B."/>
            <person name="Brandao M."/>
            <person name="Lumley L."/>
            <person name="Duan J."/>
            <person name="Quan G."/>
            <person name="Lucarotti C.J."/>
            <person name="Roe A.D."/>
            <person name="Sperling F.A.H."/>
            <person name="Levesque R.C."/>
            <person name="Cusson M."/>
        </authorList>
    </citation>
    <scope>NUCLEOTIDE SEQUENCE [LARGE SCALE GENOMIC DNA]</scope>
    <source>
        <strain evidence="1">Glfc:IPQL:Cfum</strain>
    </source>
</reference>
<sequence>MRSIRSMESSGTAHASWKTYFNDNNLDYSKNKFHNMKFLAVFAALVAISAAAPTTSWTLNDLSQAIQSPATPAAVLPYLEHALNQMMDAIFAGHQVDSIAIPTPAGLLPVEAVSPVVVMPAEVDLTPVAPAPVPAPVVPAPVVTAPVADAASPLVQIIVNIKSQESAVIPEAVQEPQPVPAPVVVPEPVVVVEHPEAVYEPQPLPAPTPIEIGPAPAPVVVPEPVVIAPEPVVVAPEVPAPIVIAPAPIEIPNPIDVIAVGAPDFNPIDLLQPVPVNVAGPMI</sequence>
<dbReference type="Proteomes" id="UP001064048">
    <property type="component" value="Chromosome 14"/>
</dbReference>
<dbReference type="EMBL" id="CM046114">
    <property type="protein sequence ID" value="KAI8419927.1"/>
    <property type="molecule type" value="Genomic_DNA"/>
</dbReference>
<evidence type="ECO:0000313" key="1">
    <source>
        <dbReference type="EMBL" id="KAI8419927.1"/>
    </source>
</evidence>
<proteinExistence type="predicted"/>
<comment type="caution">
    <text evidence="1">The sequence shown here is derived from an EMBL/GenBank/DDBJ whole genome shotgun (WGS) entry which is preliminary data.</text>
</comment>
<keyword evidence="2" id="KW-1185">Reference proteome</keyword>